<dbReference type="AlphaFoldDB" id="A0AAW1N382"/>
<organism evidence="2 3">
    <name type="scientific">Popillia japonica</name>
    <name type="common">Japanese beetle</name>
    <dbReference type="NCBI Taxonomy" id="7064"/>
    <lineage>
        <taxon>Eukaryota</taxon>
        <taxon>Metazoa</taxon>
        <taxon>Ecdysozoa</taxon>
        <taxon>Arthropoda</taxon>
        <taxon>Hexapoda</taxon>
        <taxon>Insecta</taxon>
        <taxon>Pterygota</taxon>
        <taxon>Neoptera</taxon>
        <taxon>Endopterygota</taxon>
        <taxon>Coleoptera</taxon>
        <taxon>Polyphaga</taxon>
        <taxon>Scarabaeiformia</taxon>
        <taxon>Scarabaeidae</taxon>
        <taxon>Rutelinae</taxon>
        <taxon>Popillia</taxon>
    </lineage>
</organism>
<keyword evidence="3" id="KW-1185">Reference proteome</keyword>
<proteinExistence type="predicted"/>
<accession>A0AAW1N382</accession>
<name>A0AAW1N382_POPJA</name>
<comment type="caution">
    <text evidence="2">The sequence shown here is derived from an EMBL/GenBank/DDBJ whole genome shotgun (WGS) entry which is preliminary data.</text>
</comment>
<sequence>MRKGNILTPTQGPGKKTKEGAGKHITSTSTGSSYAMAVKLQPKDRARRRKKELGNTSPPPLLVAATQWLSRGKELPYCRKRSLRLPSVRTNRQQWKRQL</sequence>
<reference evidence="2 3" key="1">
    <citation type="journal article" date="2024" name="BMC Genomics">
        <title>De novo assembly and annotation of Popillia japonica's genome with initial clues to its potential as an invasive pest.</title>
        <authorList>
            <person name="Cucini C."/>
            <person name="Boschi S."/>
            <person name="Funari R."/>
            <person name="Cardaioli E."/>
            <person name="Iannotti N."/>
            <person name="Marturano G."/>
            <person name="Paoli F."/>
            <person name="Bruttini M."/>
            <person name="Carapelli A."/>
            <person name="Frati F."/>
            <person name="Nardi F."/>
        </authorList>
    </citation>
    <scope>NUCLEOTIDE SEQUENCE [LARGE SCALE GENOMIC DNA]</scope>
    <source>
        <strain evidence="2">DMR45628</strain>
    </source>
</reference>
<feature type="region of interest" description="Disordered" evidence="1">
    <location>
        <begin position="1"/>
        <end position="60"/>
    </location>
</feature>
<dbReference type="EMBL" id="JASPKY010000007">
    <property type="protein sequence ID" value="KAK9754477.1"/>
    <property type="molecule type" value="Genomic_DNA"/>
</dbReference>
<evidence type="ECO:0000256" key="1">
    <source>
        <dbReference type="SAM" id="MobiDB-lite"/>
    </source>
</evidence>
<gene>
    <name evidence="2" type="ORF">QE152_g1201</name>
</gene>
<dbReference type="Proteomes" id="UP001458880">
    <property type="component" value="Unassembled WGS sequence"/>
</dbReference>
<evidence type="ECO:0000313" key="3">
    <source>
        <dbReference type="Proteomes" id="UP001458880"/>
    </source>
</evidence>
<protein>
    <submittedName>
        <fullName evidence="2">Uncharacterized protein</fullName>
    </submittedName>
</protein>
<evidence type="ECO:0000313" key="2">
    <source>
        <dbReference type="EMBL" id="KAK9754477.1"/>
    </source>
</evidence>